<feature type="domain" description="PseI/NeuA/B-like" evidence="1">
    <location>
        <begin position="34"/>
        <end position="276"/>
    </location>
</feature>
<dbReference type="PANTHER" id="PTHR42966">
    <property type="entry name" value="N-ACETYLNEURAMINATE SYNTHASE"/>
    <property type="match status" value="1"/>
</dbReference>
<reference evidence="2 3" key="1">
    <citation type="journal article" date="2018" name="Aquat. Microb. Ecol.">
        <title>Gammaproteobacterial methanotrophs dominate.</title>
        <authorList>
            <person name="Rissanen A.J."/>
            <person name="Saarenheimo J."/>
            <person name="Tiirola M."/>
            <person name="Peura S."/>
            <person name="Aalto S.L."/>
            <person name="Karvinen A."/>
            <person name="Nykanen H."/>
        </authorList>
    </citation>
    <scope>NUCLEOTIDE SEQUENCE [LARGE SCALE GENOMIC DNA]</scope>
    <source>
        <strain evidence="2">AMbin10</strain>
    </source>
</reference>
<dbReference type="InterPro" id="IPR051690">
    <property type="entry name" value="PseI-like"/>
</dbReference>
<dbReference type="AlphaFoldDB" id="A0A2W4S9G5"/>
<comment type="caution">
    <text evidence="2">The sequence shown here is derived from an EMBL/GenBank/DDBJ whole genome shotgun (WGS) entry which is preliminary data.</text>
</comment>
<protein>
    <submittedName>
        <fullName evidence="2">N-acetylneuraminate synthase</fullName>
    </submittedName>
</protein>
<evidence type="ECO:0000259" key="1">
    <source>
        <dbReference type="Pfam" id="PF03102"/>
    </source>
</evidence>
<dbReference type="Gene3D" id="3.20.20.70">
    <property type="entry name" value="Aldolase class I"/>
    <property type="match status" value="1"/>
</dbReference>
<dbReference type="GO" id="GO:0016051">
    <property type="term" value="P:carbohydrate biosynthetic process"/>
    <property type="evidence" value="ECO:0007669"/>
    <property type="project" value="InterPro"/>
</dbReference>
<dbReference type="GO" id="GO:0047444">
    <property type="term" value="F:N-acylneuraminate-9-phosphate synthase activity"/>
    <property type="evidence" value="ECO:0007669"/>
    <property type="project" value="TreeGrafter"/>
</dbReference>
<sequence length="294" mass="32957">MQIGDSFIGDGWPIYVIAEIGINHNGSMDIARRLIEGAKRAGADAVKFQKRTPEICVPKDQWNIERDTPWGWMSYIDYRRRIEFGIEEYGEIDRYCRSLEIDWTASCWDEPAVDFMEQFAPPFYKMASASLTDIALLQKARATGRPLMISTGMSTMEEIISAVTAVGTHDQEGRPNLLIAHSTSTYPCHVDELNLRMIKTLQAKYPQTPIGYSGHETGLAPSMAAAALGACFLERHITLDRAMWGTDQAASVELVGLERLVRDVRDIQLSLGDGVKRVYASETGPRQKLRRVRA</sequence>
<organism evidence="2 3">
    <name type="scientific">Candidatus Methylumidiphilus alinenensis</name>
    <dbReference type="NCBI Taxonomy" id="2202197"/>
    <lineage>
        <taxon>Bacteria</taxon>
        <taxon>Pseudomonadati</taxon>
        <taxon>Pseudomonadota</taxon>
        <taxon>Gammaproteobacteria</taxon>
        <taxon>Methylococcales</taxon>
        <taxon>Candidatus Methylumidiphilus</taxon>
    </lineage>
</organism>
<dbReference type="Pfam" id="PF03102">
    <property type="entry name" value="NeuB"/>
    <property type="match status" value="1"/>
</dbReference>
<dbReference type="InterPro" id="IPR013132">
    <property type="entry name" value="PseI/NeuA/B-like_N"/>
</dbReference>
<evidence type="ECO:0000313" key="3">
    <source>
        <dbReference type="Proteomes" id="UP000249396"/>
    </source>
</evidence>
<gene>
    <name evidence="2" type="ORF">DM484_28405</name>
</gene>
<dbReference type="Proteomes" id="UP000249396">
    <property type="component" value="Unassembled WGS sequence"/>
</dbReference>
<name>A0A2W4S9G5_9GAMM</name>
<dbReference type="InterPro" id="IPR013785">
    <property type="entry name" value="Aldolase_TIM"/>
</dbReference>
<dbReference type="PANTHER" id="PTHR42966:SF3">
    <property type="entry name" value="BLR5971 PROTEIN"/>
    <property type="match status" value="1"/>
</dbReference>
<evidence type="ECO:0000313" key="2">
    <source>
        <dbReference type="EMBL" id="PZN70484.1"/>
    </source>
</evidence>
<accession>A0A2W4S9G5</accession>
<proteinExistence type="predicted"/>
<dbReference type="EMBL" id="QJPH01000555">
    <property type="protein sequence ID" value="PZN70484.1"/>
    <property type="molecule type" value="Genomic_DNA"/>
</dbReference>
<dbReference type="SUPFAM" id="SSF51569">
    <property type="entry name" value="Aldolase"/>
    <property type="match status" value="1"/>
</dbReference>